<dbReference type="EMBL" id="CP004387">
    <property type="protein sequence ID" value="AJD49085.1"/>
    <property type="molecule type" value="Genomic_DNA"/>
</dbReference>
<evidence type="ECO:0000313" key="1">
    <source>
        <dbReference type="EMBL" id="AJD49085.1"/>
    </source>
</evidence>
<protein>
    <submittedName>
        <fullName evidence="1">Uncharacterized protein</fullName>
    </submittedName>
</protein>
<organism evidence="1 2">
    <name type="scientific">Isoalcanivorax pacificus W11-5</name>
    <dbReference type="NCBI Taxonomy" id="391936"/>
    <lineage>
        <taxon>Bacteria</taxon>
        <taxon>Pseudomonadati</taxon>
        <taxon>Pseudomonadota</taxon>
        <taxon>Gammaproteobacteria</taxon>
        <taxon>Oceanospirillales</taxon>
        <taxon>Alcanivoracaceae</taxon>
        <taxon>Isoalcanivorax</taxon>
    </lineage>
</organism>
<name>A0A0B4XQL6_9GAMM</name>
<keyword evidence="2" id="KW-1185">Reference proteome</keyword>
<dbReference type="RefSeq" id="WP_008734245.1">
    <property type="nucleotide sequence ID" value="NZ_CP004387.1"/>
</dbReference>
<accession>A0A0B4XQL6</accession>
<sequence length="124" mass="13911">MTQHTCSPEDPHAPGPAGRLYSQLRRCTLEDGLRLLHFSHSDRRHLGLYLRDQYRTPAWLSRLALRRAVPLSVLKRARPVPARLALALAPTPQGTRDLYIEGCILRIVAGSQALVDVLTPRACR</sequence>
<dbReference type="HOGENOM" id="CLU_1999060_0_0_6"/>
<gene>
    <name evidence="1" type="ORF">S7S_13365</name>
</gene>
<dbReference type="KEGG" id="apac:S7S_13365"/>
<dbReference type="Proteomes" id="UP000006764">
    <property type="component" value="Chromosome"/>
</dbReference>
<reference evidence="1 2" key="1">
    <citation type="journal article" date="2012" name="J. Bacteriol.">
        <title>Genome sequence of an alkane-degrading bacterium, Alcanivorax pacificus type strain W11-5, isolated from deep sea sediment.</title>
        <authorList>
            <person name="Lai Q."/>
            <person name="Shao Z."/>
        </authorList>
    </citation>
    <scope>NUCLEOTIDE SEQUENCE [LARGE SCALE GENOMIC DNA]</scope>
    <source>
        <strain evidence="1 2">W11-5</strain>
    </source>
</reference>
<dbReference type="AlphaFoldDB" id="A0A0B4XQL6"/>
<dbReference type="OrthoDB" id="9835568at2"/>
<evidence type="ECO:0000313" key="2">
    <source>
        <dbReference type="Proteomes" id="UP000006764"/>
    </source>
</evidence>
<proteinExistence type="predicted"/>